<dbReference type="SUPFAM" id="SSF141072">
    <property type="entry name" value="CalX-like"/>
    <property type="match status" value="1"/>
</dbReference>
<dbReference type="Gene3D" id="2.60.40.2030">
    <property type="match status" value="1"/>
</dbReference>
<name>A0ABV2TDD3_9BACT</name>
<gene>
    <name evidence="1" type="ORF">ABR189_26875</name>
</gene>
<dbReference type="InterPro" id="IPR038081">
    <property type="entry name" value="CalX-like_sf"/>
</dbReference>
<keyword evidence="2" id="KW-1185">Reference proteome</keyword>
<dbReference type="Proteomes" id="UP001549749">
    <property type="component" value="Unassembled WGS sequence"/>
</dbReference>
<dbReference type="RefSeq" id="WP_354663590.1">
    <property type="nucleotide sequence ID" value="NZ_JBEXAC010000002.1"/>
</dbReference>
<sequence>MSVLSYPIRNRTLIAPGHLLCQWLYRLVLVALLMLVAGMAFAQSPVIVRTINPTGGLTGGDLKIDIYSDGSYTVMRNGKSETYASTYSNSNPVQGINTMIRLNHNNLDIPLVLRFGIDSIPNTFYISPIAGTGVPGDAWKVQVLGQMLDFDNKPLQVSYTINYEQGNSYFFLDYLLHFNSTTFISSTADLYITEETVMGSDLPVTAAEQVDNSSCMKGFVTVPPTTIGMERTPALSCTPAPAQMQRSHVFINKTGTGFTTYHAGNANKRNLLYESYGPGYLSGDMMGSGGEQGMAGHKALGIFTSAKRIKTARFLVGYGTTRTEFDNVPMIANPVLETDTVVPITVQFENITASGAEGNNLHNINGLNLKILTAGKIKAAQYVRLKLVPDASITNPASEHVDFEYEDFLVPAGTYVVGQLIPVTSVKIIGNTQLQYNRRMKFELASCNTMVKVGGTTQCTYEIVDDEDRRITIAPQHKDVHEGQDTLISIHLPTGTVPSMDIKVQLSVLPTSTIKANAYHLNLASADSAVTIKATHNDTAFKLRVPANKILERNKVLRLHAEATVYGQLVTADTTINIIDSTRLDPANTVITIESTPDKFQEGTTPEIKLSLPAGITTAVPIPITLSTAGSTATVADDYLSFSNTVTIDSAASAVAFNVNIRADDLVEKTEILKLDGTAHDGLTAFTVVGKSIDIEDSNDPSTIAFQFNFSQNPLTPGGVGALVSISLPSPLKAGYDIPVNVDKGKSSTVADGMHTVFPTGPFVIQKNTASISIPGTIDAFNGDTQDRTLVFVASATDFKTDSAMLPIINVDWNNPANKVIALEIVSNPFMEGTQSDLKVSFVNPVAWTSDINIELTPDGASTAVLSDDYTLGANTIKLPAGKMDTVYQHFVTAVSDRIFKPTKQLILKGSTSTPGGFSITNASRDIADTTSLNADNKNISIATSSAEMIEGTAYDVTFSLPAGVTTAIPINISVVPVTGSSFTTSDYTISTPPVINNGGTVTVQITIKDDGVLTGPATRELKLTGTSTSLPGLVFGEATITVKDKDYAPNMAFDITV</sequence>
<feature type="non-terminal residue" evidence="1">
    <location>
        <position position="1058"/>
    </location>
</feature>
<accession>A0ABV2TDD3</accession>
<dbReference type="EMBL" id="JBEXAC010000002">
    <property type="protein sequence ID" value="MET7001038.1"/>
    <property type="molecule type" value="Genomic_DNA"/>
</dbReference>
<protein>
    <recommendedName>
        <fullName evidence="3">Calx-beta domain-containing protein</fullName>
    </recommendedName>
</protein>
<evidence type="ECO:0008006" key="3">
    <source>
        <dbReference type="Google" id="ProtNLM"/>
    </source>
</evidence>
<proteinExistence type="predicted"/>
<evidence type="ECO:0000313" key="2">
    <source>
        <dbReference type="Proteomes" id="UP001549749"/>
    </source>
</evidence>
<organism evidence="1 2">
    <name type="scientific">Chitinophaga defluvii</name>
    <dbReference type="NCBI Taxonomy" id="3163343"/>
    <lineage>
        <taxon>Bacteria</taxon>
        <taxon>Pseudomonadati</taxon>
        <taxon>Bacteroidota</taxon>
        <taxon>Chitinophagia</taxon>
        <taxon>Chitinophagales</taxon>
        <taxon>Chitinophagaceae</taxon>
        <taxon>Chitinophaga</taxon>
    </lineage>
</organism>
<evidence type="ECO:0000313" key="1">
    <source>
        <dbReference type="EMBL" id="MET7001038.1"/>
    </source>
</evidence>
<comment type="caution">
    <text evidence="1">The sequence shown here is derived from an EMBL/GenBank/DDBJ whole genome shotgun (WGS) entry which is preliminary data.</text>
</comment>
<reference evidence="1 2" key="1">
    <citation type="submission" date="2024-06" db="EMBL/GenBank/DDBJ databases">
        <title>Chitinophaga defluvii sp. nov., isolated from municipal sewage.</title>
        <authorList>
            <person name="Zhang L."/>
        </authorList>
    </citation>
    <scope>NUCLEOTIDE SEQUENCE [LARGE SCALE GENOMIC DNA]</scope>
    <source>
        <strain evidence="1 2">H8</strain>
    </source>
</reference>